<name>A0A6B9FUB0_9HYPH</name>
<evidence type="ECO:0000313" key="1">
    <source>
        <dbReference type="EMBL" id="QGY05346.1"/>
    </source>
</evidence>
<evidence type="ECO:0000313" key="2">
    <source>
        <dbReference type="Proteomes" id="UP000012488"/>
    </source>
</evidence>
<dbReference type="AlphaFoldDB" id="A0A6B9FUB0"/>
<reference evidence="1 2" key="1">
    <citation type="journal article" date="2012" name="Genet. Mol. Biol.">
        <title>Analysis of 16S rRNA and mxaF genes revealing insights into Methylobacterium niche-specific plant association.</title>
        <authorList>
            <person name="Dourado M.N."/>
            <person name="Andreote F.D."/>
            <person name="Dini-Andreote F."/>
            <person name="Conti R."/>
            <person name="Araujo J.M."/>
            <person name="Araujo W.L."/>
        </authorList>
    </citation>
    <scope>NUCLEOTIDE SEQUENCE [LARGE SCALE GENOMIC DNA]</scope>
    <source>
        <strain evidence="1 2">SR1.6/6</strain>
    </source>
</reference>
<dbReference type="EMBL" id="CP043538">
    <property type="protein sequence ID" value="QGY05346.1"/>
    <property type="molecule type" value="Genomic_DNA"/>
</dbReference>
<reference evidence="1 2" key="2">
    <citation type="journal article" date="2013" name="Genome Announc.">
        <title>Draft Genome Sequence of Methylobacterium mesophilicum Strain SR1.6/6, Isolated from Citrus sinensis.</title>
        <authorList>
            <person name="Marinho Almeida D."/>
            <person name="Dini-Andreote F."/>
            <person name="Camargo Neves A.A."/>
            <person name="Juca Ramos R.T."/>
            <person name="Andreote F.D."/>
            <person name="Carneiro A.R."/>
            <person name="Oliveira de Souza Lima A."/>
            <person name="Caracciolo Gomes de Sa P.H."/>
            <person name="Ribeiro Barbosa M.S."/>
            <person name="Araujo W.L."/>
            <person name="Silva A."/>
        </authorList>
    </citation>
    <scope>NUCLEOTIDE SEQUENCE [LARGE SCALE GENOMIC DNA]</scope>
    <source>
        <strain evidence="1 2">SR1.6/6</strain>
    </source>
</reference>
<dbReference type="Proteomes" id="UP000012488">
    <property type="component" value="Chromosome"/>
</dbReference>
<gene>
    <name evidence="1" type="ORF">MMSR116_28195</name>
</gene>
<accession>A0A6B9FUB0</accession>
<organism evidence="1 2">
    <name type="scientific">Methylobacterium mesophilicum SR1.6/6</name>
    <dbReference type="NCBI Taxonomy" id="908290"/>
    <lineage>
        <taxon>Bacteria</taxon>
        <taxon>Pseudomonadati</taxon>
        <taxon>Pseudomonadota</taxon>
        <taxon>Alphaproteobacteria</taxon>
        <taxon>Hyphomicrobiales</taxon>
        <taxon>Methylobacteriaceae</taxon>
        <taxon>Methylobacterium</taxon>
    </lineage>
</organism>
<protein>
    <submittedName>
        <fullName evidence="1">Uncharacterized protein</fullName>
    </submittedName>
</protein>
<dbReference type="KEGG" id="mmes:MMSR116_28195"/>
<proteinExistence type="predicted"/>
<dbReference type="RefSeq" id="WP_010684163.1">
    <property type="nucleotide sequence ID" value="NZ_CP043538.1"/>
</dbReference>
<sequence>MRQVKFRLIEPGLRPRRTRLEIPGWAGKAEPRADGSQEYAWHCIPFSEAAKGGIELFYPYEAELRVSTRDGKLAFEGDFGESPEPGLQWPPFRSFGDAYYTYQILIDLKVEEGWAIKTETHPRFYTDRTGTVPVAVPALLRHWWPMMYFMVFKAPDEGQTHVFRKDEPFMQVSIVPAEADFELVQMSEAEAAERELQSRCIYASRQTLSADTQWTSATNTVFDGTYRRILGAAKSSR</sequence>
<dbReference type="OrthoDB" id="7261085at2"/>